<evidence type="ECO:0000313" key="2">
    <source>
        <dbReference type="Proteomes" id="UP000595437"/>
    </source>
</evidence>
<reference evidence="2" key="1">
    <citation type="submission" date="2021-01" db="EMBL/GenBank/DDBJ databases">
        <title>Caligus Genome Assembly.</title>
        <authorList>
            <person name="Gallardo-Escarate C."/>
        </authorList>
    </citation>
    <scope>NUCLEOTIDE SEQUENCE [LARGE SCALE GENOMIC DNA]</scope>
</reference>
<sequence>MKFKAKVESDPTISLNRLSKEFKRVQAHNPAGSKEDLGLQSFVRTHRQLLTAAAMEKRLDRCKLVEKKPCLIKIFFRRKDLHGGPSLQSQK</sequence>
<evidence type="ECO:0000313" key="1">
    <source>
        <dbReference type="EMBL" id="QQP52039.1"/>
    </source>
</evidence>
<proteinExistence type="predicted"/>
<accession>A0A7T8HL28</accession>
<protein>
    <submittedName>
        <fullName evidence="1">Uncharacterized protein</fullName>
    </submittedName>
</protein>
<keyword evidence="2" id="KW-1185">Reference proteome</keyword>
<dbReference type="Proteomes" id="UP000595437">
    <property type="component" value="Chromosome 3"/>
</dbReference>
<dbReference type="AlphaFoldDB" id="A0A7T8HL28"/>
<gene>
    <name evidence="1" type="ORF">FKW44_004034</name>
</gene>
<dbReference type="EMBL" id="CP045892">
    <property type="protein sequence ID" value="QQP52039.1"/>
    <property type="molecule type" value="Genomic_DNA"/>
</dbReference>
<name>A0A7T8HL28_CALRO</name>
<organism evidence="1 2">
    <name type="scientific">Caligus rogercresseyi</name>
    <name type="common">Sea louse</name>
    <dbReference type="NCBI Taxonomy" id="217165"/>
    <lineage>
        <taxon>Eukaryota</taxon>
        <taxon>Metazoa</taxon>
        <taxon>Ecdysozoa</taxon>
        <taxon>Arthropoda</taxon>
        <taxon>Crustacea</taxon>
        <taxon>Multicrustacea</taxon>
        <taxon>Hexanauplia</taxon>
        <taxon>Copepoda</taxon>
        <taxon>Siphonostomatoida</taxon>
        <taxon>Caligidae</taxon>
        <taxon>Caligus</taxon>
    </lineage>
</organism>